<comment type="caution">
    <text evidence="5">The sequence shown here is derived from an EMBL/GenBank/DDBJ whole genome shotgun (WGS) entry which is preliminary data.</text>
</comment>
<dbReference type="EMBL" id="JAQMWT010000038">
    <property type="protein sequence ID" value="KAJ8612943.1"/>
    <property type="molecule type" value="Genomic_DNA"/>
</dbReference>
<reference evidence="5" key="1">
    <citation type="submission" date="2023-01" db="EMBL/GenBank/DDBJ databases">
        <title>Metagenome sequencing of chrysophaentin producing Chrysophaeum taylorii.</title>
        <authorList>
            <person name="Davison J."/>
            <person name="Bewley C."/>
        </authorList>
    </citation>
    <scope>NUCLEOTIDE SEQUENCE</scope>
    <source>
        <strain evidence="5">NIES-1699</strain>
    </source>
</reference>
<dbReference type="SUPFAM" id="SSF50969">
    <property type="entry name" value="YVTN repeat-like/Quinoprotein amine dehydrogenase"/>
    <property type="match status" value="1"/>
</dbReference>
<feature type="signal peptide" evidence="4">
    <location>
        <begin position="1"/>
        <end position="19"/>
    </location>
</feature>
<evidence type="ECO:0000256" key="4">
    <source>
        <dbReference type="SAM" id="SignalP"/>
    </source>
</evidence>
<dbReference type="InterPro" id="IPR011044">
    <property type="entry name" value="Quino_amine_DH_bsu"/>
</dbReference>
<dbReference type="AlphaFoldDB" id="A0AAD7UPY2"/>
<gene>
    <name evidence="5" type="ORF">CTAYLR_006200</name>
</gene>
<dbReference type="InterPro" id="IPR013517">
    <property type="entry name" value="FG-GAP"/>
</dbReference>
<dbReference type="SMART" id="SM00191">
    <property type="entry name" value="Int_alpha"/>
    <property type="match status" value="5"/>
</dbReference>
<evidence type="ECO:0000256" key="3">
    <source>
        <dbReference type="ARBA" id="ARBA00023180"/>
    </source>
</evidence>
<keyword evidence="2" id="KW-0677">Repeat</keyword>
<dbReference type="Pfam" id="PF14312">
    <property type="entry name" value="FG-GAP_2"/>
    <property type="match status" value="6"/>
</dbReference>
<evidence type="ECO:0000256" key="2">
    <source>
        <dbReference type="ARBA" id="ARBA00022737"/>
    </source>
</evidence>
<keyword evidence="3" id="KW-0325">Glycoprotein</keyword>
<dbReference type="PANTHER" id="PTHR36220:SF1">
    <property type="entry name" value="GAMMA TUBULIN COMPLEX COMPONENT C-TERMINAL DOMAIN-CONTAINING PROTEIN"/>
    <property type="match status" value="1"/>
</dbReference>
<keyword evidence="1 4" id="KW-0732">Signal</keyword>
<name>A0AAD7UPY2_9STRA</name>
<dbReference type="InterPro" id="IPR028994">
    <property type="entry name" value="Integrin_alpha_N"/>
</dbReference>
<protein>
    <submittedName>
        <fullName evidence="5">Uncharacterized protein</fullName>
    </submittedName>
</protein>
<feature type="chain" id="PRO_5042263906" evidence="4">
    <location>
        <begin position="20"/>
        <end position="512"/>
    </location>
</feature>
<evidence type="ECO:0000313" key="6">
    <source>
        <dbReference type="Proteomes" id="UP001230188"/>
    </source>
</evidence>
<keyword evidence="6" id="KW-1185">Reference proteome</keyword>
<dbReference type="InterPro" id="IPR013519">
    <property type="entry name" value="Int_alpha_beta-p"/>
</dbReference>
<sequence>MIATLRMAAFMMMILFAGAADLVGKLTGGAGEFGYACAIHSNKVVVGAPRANNSMGEAFVYETLLSQVARVVASDGAASDEFGSSVAIDGATFVVGAPGDNEKKGAAYVFNASTYSQTTKLTAGDDGEANDYFGSAVAIYENKIVVGAYGAFASAFDAGAAYVFDRGSLVQKLVAADSSEAAYFGRAVAIHIDWIVVGAHQDSDLGPNAGSAYVFDATTFNELSKLQASDAFNLDNFGRAVAVYADTIVVGAYLEDDLGTDAGAAYVFNAKTFDQLAKLVASDGDSNDFFGYSVSVDADAIIVGAYGDAGDKGAAYVFDTSYTQTATLSAKNGGSGDVFGWSTAISQSSIVVGAYGDDDLGSDAGAVYSSLLVEFQPVASSLLVGSDVASSLLVASVTVELGSDTSSLLVASISVTLDFQTDTSSLLVASISVTLDFQTDTSSLLVAVELAQRGTDYRPVGVIHICALAGPDSVAVETSKWGADASTHLVTFVRALADSDSVAVELTQRRAL</sequence>
<evidence type="ECO:0000256" key="1">
    <source>
        <dbReference type="ARBA" id="ARBA00022729"/>
    </source>
</evidence>
<dbReference type="PANTHER" id="PTHR36220">
    <property type="entry name" value="UNNAMED PRODUCT"/>
    <property type="match status" value="1"/>
</dbReference>
<proteinExistence type="predicted"/>
<dbReference type="Proteomes" id="UP001230188">
    <property type="component" value="Unassembled WGS sequence"/>
</dbReference>
<accession>A0AAD7UPY2</accession>
<dbReference type="Gene3D" id="2.130.10.130">
    <property type="entry name" value="Integrin alpha, N-terminal"/>
    <property type="match status" value="2"/>
</dbReference>
<organism evidence="5 6">
    <name type="scientific">Chrysophaeum taylorii</name>
    <dbReference type="NCBI Taxonomy" id="2483200"/>
    <lineage>
        <taxon>Eukaryota</taxon>
        <taxon>Sar</taxon>
        <taxon>Stramenopiles</taxon>
        <taxon>Ochrophyta</taxon>
        <taxon>Pelagophyceae</taxon>
        <taxon>Pelagomonadales</taxon>
        <taxon>Pelagomonadaceae</taxon>
        <taxon>Chrysophaeum</taxon>
    </lineage>
</organism>
<evidence type="ECO:0000313" key="5">
    <source>
        <dbReference type="EMBL" id="KAJ8612943.1"/>
    </source>
</evidence>